<organism evidence="1 2">
    <name type="scientific">Calocera cornea HHB12733</name>
    <dbReference type="NCBI Taxonomy" id="1353952"/>
    <lineage>
        <taxon>Eukaryota</taxon>
        <taxon>Fungi</taxon>
        <taxon>Dikarya</taxon>
        <taxon>Basidiomycota</taxon>
        <taxon>Agaricomycotina</taxon>
        <taxon>Dacrymycetes</taxon>
        <taxon>Dacrymycetales</taxon>
        <taxon>Dacrymycetaceae</taxon>
        <taxon>Calocera</taxon>
    </lineage>
</organism>
<dbReference type="SUPFAM" id="SSF47616">
    <property type="entry name" value="GST C-terminal domain-like"/>
    <property type="match status" value="1"/>
</dbReference>
<evidence type="ECO:0008006" key="3">
    <source>
        <dbReference type="Google" id="ProtNLM"/>
    </source>
</evidence>
<keyword evidence="2" id="KW-1185">Reference proteome</keyword>
<dbReference type="EMBL" id="KV423968">
    <property type="protein sequence ID" value="KZT57098.1"/>
    <property type="molecule type" value="Genomic_DNA"/>
</dbReference>
<proteinExistence type="predicted"/>
<dbReference type="AlphaFoldDB" id="A0A165FR64"/>
<dbReference type="InParanoid" id="A0A165FR64"/>
<sequence>MLARAPRDEDEFRMLAPQLGTVHIYRQGALASTLRELVHLKEPWVEGMRAWVQNKLAVNQRLVDQWTEPDPAAKSRSELFKRSRILWGSKLPDTLGKLEELIAGPFCVGEELCPADYTLGSWLERVVHASGGKVAADGLRAIEHKVGGGFRVGGKIWRWWEEMLGRPGFARTFGVLPPGDGIEAGFDVFERRIQQLTDCVTSSNI</sequence>
<protein>
    <recommendedName>
        <fullName evidence="3">GST C-terminal domain-containing protein</fullName>
    </recommendedName>
</protein>
<evidence type="ECO:0000313" key="2">
    <source>
        <dbReference type="Proteomes" id="UP000076842"/>
    </source>
</evidence>
<gene>
    <name evidence="1" type="ORF">CALCODRAFT_293311</name>
</gene>
<reference evidence="1 2" key="1">
    <citation type="journal article" date="2016" name="Mol. Biol. Evol.">
        <title>Comparative Genomics of Early-Diverging Mushroom-Forming Fungi Provides Insights into the Origins of Lignocellulose Decay Capabilities.</title>
        <authorList>
            <person name="Nagy L.G."/>
            <person name="Riley R."/>
            <person name="Tritt A."/>
            <person name="Adam C."/>
            <person name="Daum C."/>
            <person name="Floudas D."/>
            <person name="Sun H."/>
            <person name="Yadav J.S."/>
            <person name="Pangilinan J."/>
            <person name="Larsson K.H."/>
            <person name="Matsuura K."/>
            <person name="Barry K."/>
            <person name="Labutti K."/>
            <person name="Kuo R."/>
            <person name="Ohm R.A."/>
            <person name="Bhattacharya S.S."/>
            <person name="Shirouzu T."/>
            <person name="Yoshinaga Y."/>
            <person name="Martin F.M."/>
            <person name="Grigoriev I.V."/>
            <person name="Hibbett D.S."/>
        </authorList>
    </citation>
    <scope>NUCLEOTIDE SEQUENCE [LARGE SCALE GENOMIC DNA]</scope>
    <source>
        <strain evidence="1 2">HHB12733</strain>
    </source>
</reference>
<evidence type="ECO:0000313" key="1">
    <source>
        <dbReference type="EMBL" id="KZT57098.1"/>
    </source>
</evidence>
<dbReference type="Proteomes" id="UP000076842">
    <property type="component" value="Unassembled WGS sequence"/>
</dbReference>
<name>A0A165FR64_9BASI</name>
<accession>A0A165FR64</accession>
<dbReference type="Gene3D" id="1.20.1050.10">
    <property type="match status" value="1"/>
</dbReference>
<dbReference type="STRING" id="1353952.A0A165FR64"/>
<dbReference type="OrthoDB" id="412788at2759"/>
<dbReference type="InterPro" id="IPR036282">
    <property type="entry name" value="Glutathione-S-Trfase_C_sf"/>
</dbReference>